<dbReference type="Pfam" id="PF13391">
    <property type="entry name" value="HNH_2"/>
    <property type="match status" value="1"/>
</dbReference>
<dbReference type="OrthoDB" id="5349668at2759"/>
<evidence type="ECO:0000313" key="3">
    <source>
        <dbReference type="Proteomes" id="UP000326924"/>
    </source>
</evidence>
<reference evidence="2 3" key="1">
    <citation type="submission" date="2019-09" db="EMBL/GenBank/DDBJ databases">
        <title>Draft genome of the ectomycorrhizal ascomycete Sphaerosporella brunnea.</title>
        <authorList>
            <consortium name="DOE Joint Genome Institute"/>
            <person name="Benucci G.M."/>
            <person name="Marozzi G."/>
            <person name="Antonielli L."/>
            <person name="Sanchez S."/>
            <person name="Marco P."/>
            <person name="Wang X."/>
            <person name="Falini L.B."/>
            <person name="Barry K."/>
            <person name="Haridas S."/>
            <person name="Lipzen A."/>
            <person name="Labutti K."/>
            <person name="Grigoriev I.V."/>
            <person name="Murat C."/>
            <person name="Martin F."/>
            <person name="Albertini E."/>
            <person name="Donnini D."/>
            <person name="Bonito G."/>
        </authorList>
    </citation>
    <scope>NUCLEOTIDE SEQUENCE [LARGE SCALE GENOMIC DNA]</scope>
    <source>
        <strain evidence="2 3">Sb_GMNB300</strain>
    </source>
</reference>
<organism evidence="2 3">
    <name type="scientific">Sphaerosporella brunnea</name>
    <dbReference type="NCBI Taxonomy" id="1250544"/>
    <lineage>
        <taxon>Eukaryota</taxon>
        <taxon>Fungi</taxon>
        <taxon>Dikarya</taxon>
        <taxon>Ascomycota</taxon>
        <taxon>Pezizomycotina</taxon>
        <taxon>Pezizomycetes</taxon>
        <taxon>Pezizales</taxon>
        <taxon>Pyronemataceae</taxon>
        <taxon>Sphaerosporella</taxon>
    </lineage>
</organism>
<dbReference type="EMBL" id="VXIS01000368">
    <property type="protein sequence ID" value="KAA8894073.1"/>
    <property type="molecule type" value="Genomic_DNA"/>
</dbReference>
<dbReference type="InterPro" id="IPR003615">
    <property type="entry name" value="HNH_nuc"/>
</dbReference>
<dbReference type="AlphaFoldDB" id="A0A5J5EG76"/>
<sequence length="207" mass="23698">MDEDPLPSIHYSQQRVPFADYRAASLALSWPSGTHAFTTGIRDRDGDRCVICNHGVPGTVDNSHIVPRSDPQSWKQLKDQGWIAAITKSVVHEPRNGIRLCKNCHYGFDKYRFCIRFIPQREQYVFVNWARYPEYRLFHGLALRLDPNHRLAPFMALFLWHEDLVRATHSSLKPLPVPLVKTGFFQPDNLVLQDANTAGDSQEGGEE</sequence>
<comment type="caution">
    <text evidence="2">The sequence shown here is derived from an EMBL/GenBank/DDBJ whole genome shotgun (WGS) entry which is preliminary data.</text>
</comment>
<name>A0A5J5EG76_9PEZI</name>
<evidence type="ECO:0000313" key="2">
    <source>
        <dbReference type="EMBL" id="KAA8894073.1"/>
    </source>
</evidence>
<dbReference type="InParanoid" id="A0A5J5EG76"/>
<evidence type="ECO:0000259" key="1">
    <source>
        <dbReference type="Pfam" id="PF13391"/>
    </source>
</evidence>
<protein>
    <recommendedName>
        <fullName evidence="1">HNH nuclease domain-containing protein</fullName>
    </recommendedName>
</protein>
<gene>
    <name evidence="2" type="ORF">FN846DRAFT_1001759</name>
</gene>
<feature type="domain" description="HNH nuclease" evidence="1">
    <location>
        <begin position="49"/>
        <end position="115"/>
    </location>
</feature>
<proteinExistence type="predicted"/>
<accession>A0A5J5EG76</accession>
<keyword evidence="3" id="KW-1185">Reference proteome</keyword>
<dbReference type="Proteomes" id="UP000326924">
    <property type="component" value="Unassembled WGS sequence"/>
</dbReference>